<dbReference type="InterPro" id="IPR000232">
    <property type="entry name" value="HSF_DNA-bd"/>
</dbReference>
<dbReference type="GO" id="GO:0003700">
    <property type="term" value="F:DNA-binding transcription factor activity"/>
    <property type="evidence" value="ECO:0007669"/>
    <property type="project" value="InterPro"/>
</dbReference>
<evidence type="ECO:0000259" key="3">
    <source>
        <dbReference type="PROSITE" id="PS50089"/>
    </source>
</evidence>
<sequence>MPQRKKLRYYNKHLYGGTDDLCPICLEELNEDDDTLECDNAGCRFRCHSHCLEELCRAREPYRRVCPYCKNPNICDQLDNTSIINIVENLYNENLRRFRNEINVLLRHDVVRVELRYRSPGVIYSILSPNNVATGIEERVFHNTVDDTPEELLLEWLNTHFDKYKTTAFSIDGRDTERLSLEIRERYENLEQIKQETIDLKILWFFVDISTKKYISHLQNLYDHLFTVFREYKPIVERNLSYRLPPTNTIMEQYNTLKKVAKDIYYFRTILIKRENYVNLTNASNIRTHYRDGDISAAMGLARGAIQSYNNRDRALENALQNIQLNAEELEIEPEPEPEPDPQEIIGGSDMQNGGAGYGFTGKLHKLLTNQEYSNIISWTNDNDGNVLILLKDKLLVANEVCPRSANIDFHSCARQFCNYGFKTKSRKKIQRIGENELVFSNPKVKSIDDILTLERKLPQSCRSRVNSPTIDDRNRDIANVLMQLSYRSTDMDNNEAANVLASIANISDENTEERVSYLQNLELNSRNSLNIALLIEALLKNDVVDENEKNQIKQKQKELWQYLKEIPLEDNRRRDILFKYMFEYLTRTIPLAKLHKAGQIAKGINDSIKRAQIHNRPTEPLTESEQKQADEEMNASISRGQMLAQDEDTNMEDVQSRITPIVEEPWWKKGGITDNALVRLHSEPVDGHMIEVWALDHWKLGRAVRKKGRSQVVLKAPLNSPSSRVAETVRQIVTQVDYIDGTSVDELLHRGDWKQRQNPWMKDSEDYFLNLGSDNPKYWRYAKSNSRS</sequence>
<keyword evidence="1" id="KW-0238">DNA-binding</keyword>
<protein>
    <recommendedName>
        <fullName evidence="3">RING-type domain-containing protein</fullName>
    </recommendedName>
</protein>
<dbReference type="Pfam" id="PF00447">
    <property type="entry name" value="HSF_DNA-bind"/>
    <property type="match status" value="1"/>
</dbReference>
<dbReference type="EMBL" id="MN741023">
    <property type="protein sequence ID" value="QHU23112.1"/>
    <property type="molecule type" value="Genomic_DNA"/>
</dbReference>
<dbReference type="InterPro" id="IPR036388">
    <property type="entry name" value="WH-like_DNA-bd_sf"/>
</dbReference>
<evidence type="ECO:0000256" key="1">
    <source>
        <dbReference type="ARBA" id="ARBA00023125"/>
    </source>
</evidence>
<dbReference type="PROSITE" id="PS50089">
    <property type="entry name" value="ZF_RING_2"/>
    <property type="match status" value="1"/>
</dbReference>
<organism evidence="4">
    <name type="scientific">viral metagenome</name>
    <dbReference type="NCBI Taxonomy" id="1070528"/>
    <lineage>
        <taxon>unclassified sequences</taxon>
        <taxon>metagenomes</taxon>
        <taxon>organismal metagenomes</taxon>
    </lineage>
</organism>
<dbReference type="Gene3D" id="1.10.10.10">
    <property type="entry name" value="Winged helix-like DNA-binding domain superfamily/Winged helix DNA-binding domain"/>
    <property type="match status" value="1"/>
</dbReference>
<dbReference type="InterPro" id="IPR001841">
    <property type="entry name" value="Znf_RING"/>
</dbReference>
<dbReference type="SUPFAM" id="SSF46785">
    <property type="entry name" value="Winged helix' DNA-binding domain"/>
    <property type="match status" value="1"/>
</dbReference>
<feature type="compositionally biased region" description="Acidic residues" evidence="2">
    <location>
        <begin position="331"/>
        <end position="342"/>
    </location>
</feature>
<feature type="region of interest" description="Disordered" evidence="2">
    <location>
        <begin position="614"/>
        <end position="635"/>
    </location>
</feature>
<dbReference type="AlphaFoldDB" id="A0A6C0KYQ7"/>
<evidence type="ECO:0000313" key="4">
    <source>
        <dbReference type="EMBL" id="QHU23112.1"/>
    </source>
</evidence>
<reference evidence="4" key="1">
    <citation type="journal article" date="2020" name="Nature">
        <title>Giant virus diversity and host interactions through global metagenomics.</title>
        <authorList>
            <person name="Schulz F."/>
            <person name="Roux S."/>
            <person name="Paez-Espino D."/>
            <person name="Jungbluth S."/>
            <person name="Walsh D.A."/>
            <person name="Denef V.J."/>
            <person name="McMahon K.D."/>
            <person name="Konstantinidis K.T."/>
            <person name="Eloe-Fadrosh E.A."/>
            <person name="Kyrpides N.C."/>
            <person name="Woyke T."/>
        </authorList>
    </citation>
    <scope>NUCLEOTIDE SEQUENCE</scope>
    <source>
        <strain evidence="4">GVMAG-S-ERX555907-63</strain>
    </source>
</reference>
<accession>A0A6C0KYQ7</accession>
<feature type="region of interest" description="Disordered" evidence="2">
    <location>
        <begin position="331"/>
        <end position="350"/>
    </location>
</feature>
<dbReference type="InterPro" id="IPR036390">
    <property type="entry name" value="WH_DNA-bd_sf"/>
</dbReference>
<feature type="domain" description="RING-type" evidence="3">
    <location>
        <begin position="22"/>
        <end position="70"/>
    </location>
</feature>
<evidence type="ECO:0000256" key="2">
    <source>
        <dbReference type="SAM" id="MobiDB-lite"/>
    </source>
</evidence>
<dbReference type="GO" id="GO:0043565">
    <property type="term" value="F:sequence-specific DNA binding"/>
    <property type="evidence" value="ECO:0007669"/>
    <property type="project" value="InterPro"/>
</dbReference>
<proteinExistence type="predicted"/>
<name>A0A6C0KYQ7_9ZZZZ</name>